<feature type="binding site" evidence="5">
    <location>
        <position position="41"/>
    </location>
    <ligand>
        <name>ATP</name>
        <dbReference type="ChEBI" id="CHEBI:30616"/>
    </ligand>
</feature>
<evidence type="ECO:0000256" key="4">
    <source>
        <dbReference type="ARBA" id="ARBA00022840"/>
    </source>
</evidence>
<keyword evidence="4 5" id="KW-0067">ATP-binding</keyword>
<evidence type="ECO:0000256" key="2">
    <source>
        <dbReference type="ARBA" id="ARBA00022741"/>
    </source>
</evidence>
<protein>
    <recommendedName>
        <fullName evidence="7">Protein kinase domain-containing protein</fullName>
    </recommendedName>
</protein>
<evidence type="ECO:0000256" key="3">
    <source>
        <dbReference type="ARBA" id="ARBA00022777"/>
    </source>
</evidence>
<feature type="region of interest" description="Disordered" evidence="6">
    <location>
        <begin position="219"/>
        <end position="268"/>
    </location>
</feature>
<dbReference type="InterPro" id="IPR008271">
    <property type="entry name" value="Ser/Thr_kinase_AS"/>
</dbReference>
<dbReference type="SUPFAM" id="SSF56112">
    <property type="entry name" value="Protein kinase-like (PK-like)"/>
    <property type="match status" value="1"/>
</dbReference>
<dbReference type="EMBL" id="CP012673">
    <property type="protein sequence ID" value="AUX39861.1"/>
    <property type="molecule type" value="Genomic_DNA"/>
</dbReference>
<dbReference type="PROSITE" id="PS00108">
    <property type="entry name" value="PROTEIN_KINASE_ST"/>
    <property type="match status" value="1"/>
</dbReference>
<evidence type="ECO:0000313" key="8">
    <source>
        <dbReference type="EMBL" id="AUX39861.1"/>
    </source>
</evidence>
<sequence length="268" mass="28570">MSYPGLHVTPHIRLVRPLGRGGMSSVWVAEHLGLRTHVVVKFLSDALAQSPEMVARFQREAALASQVKSPHVVQMIDHGLAPNGVPYIAMELLEGRDLRQLLAERGPLAPHEVVAILWQVAKALGRAHERGVVHRDIKPDNLFLCDVGHGELFVKVLDFGIAKVGAASDLGATRTGVTLGTPYYMSPEQVMGAKVDARADVWSLGVVAYECMTGLISTSRAPRRPRRPASRAASSPARPRAAPAASTSAASSPGRAPPGAGARTARSR</sequence>
<organism evidence="8 9">
    <name type="scientific">Sorangium cellulosum</name>
    <name type="common">Polyangium cellulosum</name>
    <dbReference type="NCBI Taxonomy" id="56"/>
    <lineage>
        <taxon>Bacteria</taxon>
        <taxon>Pseudomonadati</taxon>
        <taxon>Myxococcota</taxon>
        <taxon>Polyangia</taxon>
        <taxon>Polyangiales</taxon>
        <taxon>Polyangiaceae</taxon>
        <taxon>Sorangium</taxon>
    </lineage>
</organism>
<dbReference type="Pfam" id="PF00069">
    <property type="entry name" value="Pkinase"/>
    <property type="match status" value="1"/>
</dbReference>
<dbReference type="CDD" id="cd14014">
    <property type="entry name" value="STKc_PknB_like"/>
    <property type="match status" value="1"/>
</dbReference>
<gene>
    <name evidence="8" type="ORF">SOCE26_012560</name>
</gene>
<dbReference type="PANTHER" id="PTHR43289">
    <property type="entry name" value="MITOGEN-ACTIVATED PROTEIN KINASE KINASE KINASE 20-RELATED"/>
    <property type="match status" value="1"/>
</dbReference>
<dbReference type="Gene3D" id="1.10.510.10">
    <property type="entry name" value="Transferase(Phosphotransferase) domain 1"/>
    <property type="match status" value="1"/>
</dbReference>
<dbReference type="GO" id="GO:0005524">
    <property type="term" value="F:ATP binding"/>
    <property type="evidence" value="ECO:0007669"/>
    <property type="project" value="UniProtKB-UniRule"/>
</dbReference>
<feature type="domain" description="Protein kinase" evidence="7">
    <location>
        <begin position="12"/>
        <end position="268"/>
    </location>
</feature>
<evidence type="ECO:0000256" key="6">
    <source>
        <dbReference type="SAM" id="MobiDB-lite"/>
    </source>
</evidence>
<dbReference type="PROSITE" id="PS50011">
    <property type="entry name" value="PROTEIN_KINASE_DOM"/>
    <property type="match status" value="1"/>
</dbReference>
<feature type="compositionally biased region" description="Low complexity" evidence="6">
    <location>
        <begin position="230"/>
        <end position="268"/>
    </location>
</feature>
<name>A0A2L0EKN7_SORCE</name>
<dbReference type="RefSeq" id="WP_104977753.1">
    <property type="nucleotide sequence ID" value="NZ_CP012673.1"/>
</dbReference>
<dbReference type="PROSITE" id="PS00107">
    <property type="entry name" value="PROTEIN_KINASE_ATP"/>
    <property type="match status" value="1"/>
</dbReference>
<evidence type="ECO:0000259" key="7">
    <source>
        <dbReference type="PROSITE" id="PS50011"/>
    </source>
</evidence>
<accession>A0A2L0EKN7</accession>
<evidence type="ECO:0000256" key="1">
    <source>
        <dbReference type="ARBA" id="ARBA00022679"/>
    </source>
</evidence>
<dbReference type="InterPro" id="IPR017441">
    <property type="entry name" value="Protein_kinase_ATP_BS"/>
</dbReference>
<keyword evidence="3" id="KW-0418">Kinase</keyword>
<keyword evidence="2 5" id="KW-0547">Nucleotide-binding</keyword>
<evidence type="ECO:0000313" key="9">
    <source>
        <dbReference type="Proteomes" id="UP000238348"/>
    </source>
</evidence>
<keyword evidence="1" id="KW-0808">Transferase</keyword>
<dbReference type="GO" id="GO:0004674">
    <property type="term" value="F:protein serine/threonine kinase activity"/>
    <property type="evidence" value="ECO:0007669"/>
    <property type="project" value="TreeGrafter"/>
</dbReference>
<dbReference type="AlphaFoldDB" id="A0A2L0EKN7"/>
<dbReference type="Proteomes" id="UP000238348">
    <property type="component" value="Chromosome"/>
</dbReference>
<dbReference type="SMART" id="SM00220">
    <property type="entry name" value="S_TKc"/>
    <property type="match status" value="1"/>
</dbReference>
<dbReference type="OrthoDB" id="5494749at2"/>
<dbReference type="PANTHER" id="PTHR43289:SF6">
    <property type="entry name" value="SERINE_THREONINE-PROTEIN KINASE NEKL-3"/>
    <property type="match status" value="1"/>
</dbReference>
<dbReference type="InterPro" id="IPR000719">
    <property type="entry name" value="Prot_kinase_dom"/>
</dbReference>
<proteinExistence type="predicted"/>
<dbReference type="InterPro" id="IPR011009">
    <property type="entry name" value="Kinase-like_dom_sf"/>
</dbReference>
<evidence type="ECO:0000256" key="5">
    <source>
        <dbReference type="PROSITE-ProRule" id="PRU10141"/>
    </source>
</evidence>
<reference evidence="8 9" key="1">
    <citation type="submission" date="2015-09" db="EMBL/GenBank/DDBJ databases">
        <title>Sorangium comparison.</title>
        <authorList>
            <person name="Zaburannyi N."/>
            <person name="Bunk B."/>
            <person name="Overmann J."/>
            <person name="Mueller R."/>
        </authorList>
    </citation>
    <scope>NUCLEOTIDE SEQUENCE [LARGE SCALE GENOMIC DNA]</scope>
    <source>
        <strain evidence="8 9">So ce26</strain>
    </source>
</reference>